<protein>
    <recommendedName>
        <fullName evidence="4">Lipoprotein</fullName>
    </recommendedName>
</protein>
<sequence>MKKLTQLLIIPLVVLNLFACGQQPLDRKYNSTTMWFDIREGSKPRNDSLNHELCNQAVADNTKRGVKNDGFTYRELIDQGYELLAKAHSKAYADSVREAHK</sequence>
<dbReference type="Proteomes" id="UP000515369">
    <property type="component" value="Chromosome"/>
</dbReference>
<evidence type="ECO:0008006" key="4">
    <source>
        <dbReference type="Google" id="ProtNLM"/>
    </source>
</evidence>
<feature type="signal peptide" evidence="1">
    <location>
        <begin position="1"/>
        <end position="19"/>
    </location>
</feature>
<dbReference type="RefSeq" id="WP_182457784.1">
    <property type="nucleotide sequence ID" value="NZ_CP059732.1"/>
</dbReference>
<name>A0A7G5GP78_9BACT</name>
<dbReference type="EMBL" id="CP059732">
    <property type="protein sequence ID" value="QMW00670.1"/>
    <property type="molecule type" value="Genomic_DNA"/>
</dbReference>
<gene>
    <name evidence="2" type="ORF">H3H32_22080</name>
</gene>
<organism evidence="2 3">
    <name type="scientific">Spirosoma foliorum</name>
    <dbReference type="NCBI Taxonomy" id="2710596"/>
    <lineage>
        <taxon>Bacteria</taxon>
        <taxon>Pseudomonadati</taxon>
        <taxon>Bacteroidota</taxon>
        <taxon>Cytophagia</taxon>
        <taxon>Cytophagales</taxon>
        <taxon>Cytophagaceae</taxon>
        <taxon>Spirosoma</taxon>
    </lineage>
</organism>
<reference evidence="2 3" key="1">
    <citation type="submission" date="2020-07" db="EMBL/GenBank/DDBJ databases">
        <title>Spirosoma foliorum sp. nov., isolated from the leaves on the Nejang mountain Korea, Republic of.</title>
        <authorList>
            <person name="Ho H."/>
            <person name="Lee Y.-J."/>
            <person name="Nurcahyanto D.-A."/>
            <person name="Kim S.-G."/>
        </authorList>
    </citation>
    <scope>NUCLEOTIDE SEQUENCE [LARGE SCALE GENOMIC DNA]</scope>
    <source>
        <strain evidence="2 3">PL0136</strain>
    </source>
</reference>
<evidence type="ECO:0000313" key="3">
    <source>
        <dbReference type="Proteomes" id="UP000515369"/>
    </source>
</evidence>
<keyword evidence="3" id="KW-1185">Reference proteome</keyword>
<dbReference type="KEGG" id="sfol:H3H32_22080"/>
<proteinExistence type="predicted"/>
<accession>A0A7G5GP78</accession>
<keyword evidence="1" id="KW-0732">Signal</keyword>
<feature type="chain" id="PRO_5028910438" description="Lipoprotein" evidence="1">
    <location>
        <begin position="20"/>
        <end position="101"/>
    </location>
</feature>
<evidence type="ECO:0000256" key="1">
    <source>
        <dbReference type="SAM" id="SignalP"/>
    </source>
</evidence>
<dbReference type="AlphaFoldDB" id="A0A7G5GP78"/>
<evidence type="ECO:0000313" key="2">
    <source>
        <dbReference type="EMBL" id="QMW00670.1"/>
    </source>
</evidence>